<dbReference type="PANTHER" id="PTHR14024:SF51">
    <property type="entry name" value="PERILIPIN-RELATED"/>
    <property type="match status" value="1"/>
</dbReference>
<gene>
    <name evidence="5" type="primary">Plin3_0</name>
    <name evidence="5" type="ORF">ANHRUF_R01602</name>
</gene>
<dbReference type="Gene3D" id="3.30.720.170">
    <property type="entry name" value="Perilipin, alpha-beta domain"/>
    <property type="match status" value="1"/>
</dbReference>
<keyword evidence="4" id="KW-0175">Coiled coil</keyword>
<evidence type="ECO:0000313" key="5">
    <source>
        <dbReference type="EMBL" id="NXT87563.1"/>
    </source>
</evidence>
<accession>A0A7L3G300</accession>
<evidence type="ECO:0000313" key="6">
    <source>
        <dbReference type="Proteomes" id="UP000528690"/>
    </source>
</evidence>
<name>A0A7L3G300_9AVES</name>
<dbReference type="OrthoDB" id="376826at2759"/>
<dbReference type="Gene3D" id="1.20.120.340">
    <property type="entry name" value="Flagellar protein FliS"/>
    <property type="match status" value="1"/>
</dbReference>
<dbReference type="EMBL" id="VZTV01014667">
    <property type="protein sequence ID" value="NXT87563.1"/>
    <property type="molecule type" value="Genomic_DNA"/>
</dbReference>
<dbReference type="Proteomes" id="UP000528690">
    <property type="component" value="Unassembled WGS sequence"/>
</dbReference>
<sequence length="413" mass="45176">SAVNRVTSLPLLNSAFNLVSSAYNYTKEAHPCLSGVCNVAETVAAVAVGSVVGGAQPILNQLEPQIALVNEYACKGLDQLEENLPFLQQPADKVISDTKQLVSTKVTSAMDAACEAKDAMADKVTEAVDLTKNVVGDSVKLTRSMVTSAVNSAVGAAHVSQAMAGGVESVLGISEDLVDHYLPMTEEELGKLATAVEGFGMASVEEQKQQQSYFVRLGSLSNKVRHRAYQHSLKKLQRIKQSTQDTLARLQQAIKLIESMKQEVGQKPLDGQEKLYQLWVDWSLTQPKGNQVKTASQAEVESRTLAMLHIITQQLQPVYENLKASIQGLPSNIQEAVYQATRNIHKLHSSFSSAMSFQDLSSTTLTQSQDRVAEARRSLDDLFQYVTQNMPLNWLVGPFRAIAEVSQDNRKQK</sequence>
<dbReference type="GO" id="GO:0005811">
    <property type="term" value="C:lipid droplet"/>
    <property type="evidence" value="ECO:0007669"/>
    <property type="project" value="UniProtKB-SubCell"/>
</dbReference>
<dbReference type="GO" id="GO:0010890">
    <property type="term" value="P:positive regulation of triglyceride storage"/>
    <property type="evidence" value="ECO:0007669"/>
    <property type="project" value="TreeGrafter"/>
</dbReference>
<dbReference type="PIRSF" id="PIRSF036881">
    <property type="entry name" value="PAT"/>
    <property type="match status" value="1"/>
</dbReference>
<evidence type="ECO:0000256" key="2">
    <source>
        <dbReference type="ARBA" id="ARBA00006311"/>
    </source>
</evidence>
<evidence type="ECO:0000256" key="4">
    <source>
        <dbReference type="SAM" id="Coils"/>
    </source>
</evidence>
<dbReference type="SUPFAM" id="SSF109775">
    <property type="entry name" value="Mannose-6-phosphate receptor binding protein 1 (Tip47), C-terminal domain"/>
    <property type="match status" value="1"/>
</dbReference>
<comment type="subcellular location">
    <subcellularLocation>
        <location evidence="1">Lipid droplet</location>
    </subcellularLocation>
</comment>
<feature type="non-terminal residue" evidence="5">
    <location>
        <position position="1"/>
    </location>
</feature>
<feature type="non-terminal residue" evidence="5">
    <location>
        <position position="413"/>
    </location>
</feature>
<dbReference type="InterPro" id="IPR004279">
    <property type="entry name" value="Perilipin"/>
</dbReference>
<protein>
    <submittedName>
        <fullName evidence="5">PLIN3 protein</fullName>
    </submittedName>
</protein>
<dbReference type="GO" id="GO:0019915">
    <property type="term" value="P:lipid storage"/>
    <property type="evidence" value="ECO:0007669"/>
    <property type="project" value="TreeGrafter"/>
</dbReference>
<dbReference type="AlphaFoldDB" id="A0A7L3G300"/>
<feature type="coiled-coil region" evidence="4">
    <location>
        <begin position="233"/>
        <end position="267"/>
    </location>
</feature>
<keyword evidence="6" id="KW-1185">Reference proteome</keyword>
<evidence type="ECO:0000256" key="1">
    <source>
        <dbReference type="ARBA" id="ARBA00004502"/>
    </source>
</evidence>
<dbReference type="Pfam" id="PF03036">
    <property type="entry name" value="Perilipin"/>
    <property type="match status" value="1"/>
</dbReference>
<dbReference type="PANTHER" id="PTHR14024">
    <property type="entry name" value="PERILIPIN"/>
    <property type="match status" value="1"/>
</dbReference>
<keyword evidence="3" id="KW-0551">Lipid droplet</keyword>
<dbReference type="GO" id="GO:0005829">
    <property type="term" value="C:cytosol"/>
    <property type="evidence" value="ECO:0007669"/>
    <property type="project" value="TreeGrafter"/>
</dbReference>
<reference evidence="5 6" key="1">
    <citation type="submission" date="2019-09" db="EMBL/GenBank/DDBJ databases">
        <title>Bird 10,000 Genomes (B10K) Project - Family phase.</title>
        <authorList>
            <person name="Zhang G."/>
        </authorList>
    </citation>
    <scope>NUCLEOTIDE SEQUENCE [LARGE SCALE GENOMIC DNA]</scope>
    <source>
        <strain evidence="5">B10K-DU-029-28</strain>
    </source>
</reference>
<evidence type="ECO:0000256" key="3">
    <source>
        <dbReference type="ARBA" id="ARBA00022677"/>
    </source>
</evidence>
<comment type="caution">
    <text evidence="5">The sequence shown here is derived from an EMBL/GenBank/DDBJ whole genome shotgun (WGS) entry which is preliminary data.</text>
</comment>
<organism evidence="5 6">
    <name type="scientific">Anhinga rufa</name>
    <name type="common">African darter</name>
    <dbReference type="NCBI Taxonomy" id="317792"/>
    <lineage>
        <taxon>Eukaryota</taxon>
        <taxon>Metazoa</taxon>
        <taxon>Chordata</taxon>
        <taxon>Craniata</taxon>
        <taxon>Vertebrata</taxon>
        <taxon>Euteleostomi</taxon>
        <taxon>Archelosauria</taxon>
        <taxon>Archosauria</taxon>
        <taxon>Dinosauria</taxon>
        <taxon>Saurischia</taxon>
        <taxon>Theropoda</taxon>
        <taxon>Coelurosauria</taxon>
        <taxon>Aves</taxon>
        <taxon>Neognathae</taxon>
        <taxon>Neoaves</taxon>
        <taxon>Aequornithes</taxon>
        <taxon>Suliformes</taxon>
        <taxon>Anhingidae</taxon>
        <taxon>Anhinga</taxon>
    </lineage>
</organism>
<comment type="similarity">
    <text evidence="2">Belongs to the perilipin family.</text>
</comment>
<proteinExistence type="inferred from homology"/>